<keyword evidence="2" id="KW-1185">Reference proteome</keyword>
<evidence type="ECO:0000313" key="2">
    <source>
        <dbReference type="Proteomes" id="UP001596514"/>
    </source>
</evidence>
<dbReference type="EMBL" id="JBHTEE010000001">
    <property type="protein sequence ID" value="MFC7600210.1"/>
    <property type="molecule type" value="Genomic_DNA"/>
</dbReference>
<evidence type="ECO:0008006" key="3">
    <source>
        <dbReference type="Google" id="ProtNLM"/>
    </source>
</evidence>
<sequence length="98" mass="11159">MAKSRRCRQCWRPLRATARADARYCGVACRAKARRGRLYWKKAVAVGIAAARGLQDEIGRHCPVCGAWFVPGVDVRRDTVYDRPRCRTAAWRARQRAA</sequence>
<reference evidence="2" key="1">
    <citation type="journal article" date="2019" name="Int. J. Syst. Evol. Microbiol.">
        <title>The Global Catalogue of Microorganisms (GCM) 10K type strain sequencing project: providing services to taxonomists for standard genome sequencing and annotation.</title>
        <authorList>
            <consortium name="The Broad Institute Genomics Platform"/>
            <consortium name="The Broad Institute Genome Sequencing Center for Infectious Disease"/>
            <person name="Wu L."/>
            <person name="Ma J."/>
        </authorList>
    </citation>
    <scope>NUCLEOTIDE SEQUENCE [LARGE SCALE GENOMIC DNA]</scope>
    <source>
        <strain evidence="2">JCM 10083</strain>
    </source>
</reference>
<evidence type="ECO:0000313" key="1">
    <source>
        <dbReference type="EMBL" id="MFC7600210.1"/>
    </source>
</evidence>
<proteinExistence type="predicted"/>
<accession>A0ABW2SVB0</accession>
<gene>
    <name evidence="1" type="ORF">ACFQVD_08860</name>
</gene>
<organism evidence="1 2">
    <name type="scientific">Streptosporangium amethystogenes subsp. fukuiense</name>
    <dbReference type="NCBI Taxonomy" id="698418"/>
    <lineage>
        <taxon>Bacteria</taxon>
        <taxon>Bacillati</taxon>
        <taxon>Actinomycetota</taxon>
        <taxon>Actinomycetes</taxon>
        <taxon>Streptosporangiales</taxon>
        <taxon>Streptosporangiaceae</taxon>
        <taxon>Streptosporangium</taxon>
    </lineage>
</organism>
<dbReference type="RefSeq" id="WP_343971162.1">
    <property type="nucleotide sequence ID" value="NZ_BAAAGK010000088.1"/>
</dbReference>
<protein>
    <recommendedName>
        <fullName evidence="3">DUF2256 domain-containing protein</fullName>
    </recommendedName>
</protein>
<comment type="caution">
    <text evidence="1">The sequence shown here is derived from an EMBL/GenBank/DDBJ whole genome shotgun (WGS) entry which is preliminary data.</text>
</comment>
<name>A0ABW2SVB0_9ACTN</name>
<dbReference type="Proteomes" id="UP001596514">
    <property type="component" value="Unassembled WGS sequence"/>
</dbReference>